<evidence type="ECO:0000313" key="1">
    <source>
        <dbReference type="EMBL" id="OKP14993.1"/>
    </source>
</evidence>
<proteinExistence type="predicted"/>
<dbReference type="EMBL" id="MNBE01000030">
    <property type="protein sequence ID" value="OKP14993.1"/>
    <property type="molecule type" value="Genomic_DNA"/>
</dbReference>
<organism evidence="1 2">
    <name type="scientific">Penicillium subrubescens</name>
    <dbReference type="NCBI Taxonomy" id="1316194"/>
    <lineage>
        <taxon>Eukaryota</taxon>
        <taxon>Fungi</taxon>
        <taxon>Dikarya</taxon>
        <taxon>Ascomycota</taxon>
        <taxon>Pezizomycotina</taxon>
        <taxon>Eurotiomycetes</taxon>
        <taxon>Eurotiomycetidae</taxon>
        <taxon>Eurotiales</taxon>
        <taxon>Aspergillaceae</taxon>
        <taxon>Penicillium</taxon>
    </lineage>
</organism>
<keyword evidence="2" id="KW-1185">Reference proteome</keyword>
<dbReference type="STRING" id="1316194.A0A1Q5UR95"/>
<comment type="caution">
    <text evidence="1">The sequence shown here is derived from an EMBL/GenBank/DDBJ whole genome shotgun (WGS) entry which is preliminary data.</text>
</comment>
<dbReference type="AlphaFoldDB" id="A0A1Q5UR95"/>
<accession>A0A1Q5UR95</accession>
<name>A0A1Q5UR95_9EURO</name>
<protein>
    <submittedName>
        <fullName evidence="1">Uncharacterized protein</fullName>
    </submittedName>
</protein>
<dbReference type="OrthoDB" id="3940621at2759"/>
<dbReference type="Proteomes" id="UP000186955">
    <property type="component" value="Unassembled WGS sequence"/>
</dbReference>
<sequence>MRDDTVYAGIRPSNSNDPGRIILLSERVNKFIKLLTELSYTPCVPVGLIWRWCHHDGKAKESIRNPIEYRPDYEIVLMPFTQLSNWGYSISEDLSTVIVNESKLSKEPVAKRSMISLLRKHDPNRSERQYFLNTASDLVDSKWLFERWLTETRIFLDTRLDTLPGETAMLLRCRRLAHWFEDSTECKSQYEEQLLTDICNNLHIFMKHDPRLAQARLRHRSAILTHHQICAEKVDTNPRGVPICQPWDSSVWASARPDGIGTLSCAETMTNEVMIVFDIYSFLNEQIAQFLRDLHWWGCIPRMSLTRGGHGRLRVLGVKSLKGPAGGVKNTT</sequence>
<evidence type="ECO:0000313" key="2">
    <source>
        <dbReference type="Proteomes" id="UP000186955"/>
    </source>
</evidence>
<reference evidence="1 2" key="1">
    <citation type="submission" date="2016-10" db="EMBL/GenBank/DDBJ databases">
        <title>Genome sequence of the ascomycete fungus Penicillium subrubescens.</title>
        <authorList>
            <person name="De Vries R.P."/>
            <person name="Peng M."/>
            <person name="Dilokpimol A."/>
            <person name="Hilden K."/>
            <person name="Makela M.R."/>
            <person name="Grigoriev I."/>
            <person name="Riley R."/>
            <person name="Granchi Z."/>
        </authorList>
    </citation>
    <scope>NUCLEOTIDE SEQUENCE [LARGE SCALE GENOMIC DNA]</scope>
    <source>
        <strain evidence="1 2">CBS 132785</strain>
    </source>
</reference>
<gene>
    <name evidence="1" type="ORF">PENSUB_3388</name>
</gene>